<evidence type="ECO:0000256" key="4">
    <source>
        <dbReference type="ARBA" id="ARBA00022801"/>
    </source>
</evidence>
<evidence type="ECO:0000256" key="9">
    <source>
        <dbReference type="ARBA" id="ARBA00074363"/>
    </source>
</evidence>
<evidence type="ECO:0000256" key="10">
    <source>
        <dbReference type="PROSITE-ProRule" id="PRU00552"/>
    </source>
</evidence>
<dbReference type="InterPro" id="IPR027417">
    <property type="entry name" value="P-loop_NTPase"/>
</dbReference>
<comment type="similarity">
    <text evidence="7 11">Belongs to the DEAD box helicase family.</text>
</comment>
<keyword evidence="6 11" id="KW-0067">ATP-binding</keyword>
<dbReference type="InterPro" id="IPR001650">
    <property type="entry name" value="Helicase_C-like"/>
</dbReference>
<dbReference type="GO" id="GO:0042255">
    <property type="term" value="P:ribosome assembly"/>
    <property type="evidence" value="ECO:0007669"/>
    <property type="project" value="UniProtKB-ARBA"/>
</dbReference>
<keyword evidence="5 11" id="KW-0347">Helicase</keyword>
<dbReference type="InterPro" id="IPR011545">
    <property type="entry name" value="DEAD/DEAH_box_helicase_dom"/>
</dbReference>
<dbReference type="SMART" id="SM00490">
    <property type="entry name" value="HELICc"/>
    <property type="match status" value="1"/>
</dbReference>
<evidence type="ECO:0000256" key="12">
    <source>
        <dbReference type="SAM" id="MobiDB-lite"/>
    </source>
</evidence>
<dbReference type="GO" id="GO:0016787">
    <property type="term" value="F:hydrolase activity"/>
    <property type="evidence" value="ECO:0007669"/>
    <property type="project" value="UniProtKB-KW"/>
</dbReference>
<dbReference type="CDD" id="cd18787">
    <property type="entry name" value="SF2_C_DEAD"/>
    <property type="match status" value="1"/>
</dbReference>
<feature type="domain" description="Helicase ATP-binding" evidence="13">
    <location>
        <begin position="32"/>
        <end position="208"/>
    </location>
</feature>
<keyword evidence="17" id="KW-1185">Reference proteome</keyword>
<evidence type="ECO:0000256" key="11">
    <source>
        <dbReference type="RuleBase" id="RU000492"/>
    </source>
</evidence>
<dbReference type="PROSITE" id="PS51194">
    <property type="entry name" value="HELICASE_CTER"/>
    <property type="match status" value="1"/>
</dbReference>
<dbReference type="InterPro" id="IPR044742">
    <property type="entry name" value="DEAD/DEAH_RhlB"/>
</dbReference>
<dbReference type="Pfam" id="PF00271">
    <property type="entry name" value="Helicase_C"/>
    <property type="match status" value="1"/>
</dbReference>
<evidence type="ECO:0000256" key="8">
    <source>
        <dbReference type="ARBA" id="ARBA00047984"/>
    </source>
</evidence>
<evidence type="ECO:0000313" key="17">
    <source>
        <dbReference type="Proteomes" id="UP000640333"/>
    </source>
</evidence>
<feature type="domain" description="DEAD-box RNA helicase Q" evidence="15">
    <location>
        <begin position="1"/>
        <end position="29"/>
    </location>
</feature>
<dbReference type="GO" id="GO:0009266">
    <property type="term" value="P:response to temperature stimulus"/>
    <property type="evidence" value="ECO:0007669"/>
    <property type="project" value="UniProtKB-ARBA"/>
</dbReference>
<evidence type="ECO:0000259" key="13">
    <source>
        <dbReference type="PROSITE" id="PS51192"/>
    </source>
</evidence>
<feature type="region of interest" description="Disordered" evidence="12">
    <location>
        <begin position="387"/>
        <end position="415"/>
    </location>
</feature>
<dbReference type="Proteomes" id="UP000640333">
    <property type="component" value="Unassembled WGS sequence"/>
</dbReference>
<dbReference type="InterPro" id="IPR014014">
    <property type="entry name" value="RNA_helicase_DEAD_Q_motif"/>
</dbReference>
<dbReference type="InterPro" id="IPR014001">
    <property type="entry name" value="Helicase_ATP-bd"/>
</dbReference>
<dbReference type="FunFam" id="3.40.50.300:FF:000108">
    <property type="entry name" value="ATP-dependent RNA helicase RhlE"/>
    <property type="match status" value="1"/>
</dbReference>
<dbReference type="PANTHER" id="PTHR47959:SF13">
    <property type="entry name" value="ATP-DEPENDENT RNA HELICASE RHLE"/>
    <property type="match status" value="1"/>
</dbReference>
<evidence type="ECO:0000256" key="6">
    <source>
        <dbReference type="ARBA" id="ARBA00022840"/>
    </source>
</evidence>
<feature type="compositionally biased region" description="Basic residues" evidence="12">
    <location>
        <begin position="392"/>
        <end position="402"/>
    </location>
</feature>
<evidence type="ECO:0000256" key="1">
    <source>
        <dbReference type="ARBA" id="ARBA00012552"/>
    </source>
</evidence>
<evidence type="ECO:0000313" key="16">
    <source>
        <dbReference type="EMBL" id="MBE9399401.1"/>
    </source>
</evidence>
<evidence type="ECO:0000259" key="15">
    <source>
        <dbReference type="PROSITE" id="PS51195"/>
    </source>
</evidence>
<dbReference type="CDD" id="cd00268">
    <property type="entry name" value="DEADc"/>
    <property type="match status" value="1"/>
</dbReference>
<evidence type="ECO:0000256" key="2">
    <source>
        <dbReference type="ARBA" id="ARBA00022490"/>
    </source>
</evidence>
<evidence type="ECO:0000256" key="7">
    <source>
        <dbReference type="ARBA" id="ARBA00038437"/>
    </source>
</evidence>
<keyword evidence="2" id="KW-0963">Cytoplasm</keyword>
<protein>
    <recommendedName>
        <fullName evidence="9">DEAD-box ATP-dependent RNA helicase RhpA</fullName>
        <ecNumber evidence="1">3.6.4.13</ecNumber>
    </recommendedName>
</protein>
<organism evidence="16 17">
    <name type="scientific">Pontibacterium sinense</name>
    <dbReference type="NCBI Taxonomy" id="2781979"/>
    <lineage>
        <taxon>Bacteria</taxon>
        <taxon>Pseudomonadati</taxon>
        <taxon>Pseudomonadota</taxon>
        <taxon>Gammaproteobacteria</taxon>
        <taxon>Oceanospirillales</taxon>
        <taxon>Oceanospirillaceae</taxon>
        <taxon>Pontibacterium</taxon>
    </lineage>
</organism>
<name>A0A8J7K8Q2_9GAMM</name>
<reference evidence="16" key="1">
    <citation type="submission" date="2020-10" db="EMBL/GenBank/DDBJ databases">
        <title>Bacterium isolated from coastal waters sediment.</title>
        <authorList>
            <person name="Chen R.-J."/>
            <person name="Lu D.-C."/>
            <person name="Zhu K.-L."/>
            <person name="Du Z.-J."/>
        </authorList>
    </citation>
    <scope>NUCLEOTIDE SEQUENCE</scope>
    <source>
        <strain evidence="16">N1Y112</strain>
    </source>
</reference>
<dbReference type="GO" id="GO:0005524">
    <property type="term" value="F:ATP binding"/>
    <property type="evidence" value="ECO:0007669"/>
    <property type="project" value="UniProtKB-KW"/>
</dbReference>
<dbReference type="AlphaFoldDB" id="A0A8J7K8Q2"/>
<dbReference type="Gene3D" id="3.40.50.300">
    <property type="entry name" value="P-loop containing nucleotide triphosphate hydrolases"/>
    <property type="match status" value="2"/>
</dbReference>
<dbReference type="EC" id="3.6.4.13" evidence="1"/>
<dbReference type="SUPFAM" id="SSF52540">
    <property type="entry name" value="P-loop containing nucleoside triphosphate hydrolases"/>
    <property type="match status" value="1"/>
</dbReference>
<comment type="catalytic activity">
    <reaction evidence="8">
        <text>ATP + H2O = ADP + phosphate + H(+)</text>
        <dbReference type="Rhea" id="RHEA:13065"/>
        <dbReference type="ChEBI" id="CHEBI:15377"/>
        <dbReference type="ChEBI" id="CHEBI:15378"/>
        <dbReference type="ChEBI" id="CHEBI:30616"/>
        <dbReference type="ChEBI" id="CHEBI:43474"/>
        <dbReference type="ChEBI" id="CHEBI:456216"/>
        <dbReference type="EC" id="3.6.4.13"/>
    </reaction>
</comment>
<feature type="short sequence motif" description="Q motif" evidence="10">
    <location>
        <begin position="1"/>
        <end position="29"/>
    </location>
</feature>
<dbReference type="InterPro" id="IPR000629">
    <property type="entry name" value="RNA-helicase_DEAD-box_CS"/>
</dbReference>
<dbReference type="EMBL" id="JADEYS010000027">
    <property type="protein sequence ID" value="MBE9399401.1"/>
    <property type="molecule type" value="Genomic_DNA"/>
</dbReference>
<dbReference type="GO" id="GO:0003724">
    <property type="term" value="F:RNA helicase activity"/>
    <property type="evidence" value="ECO:0007669"/>
    <property type="project" value="UniProtKB-EC"/>
</dbReference>
<dbReference type="Pfam" id="PF00270">
    <property type="entry name" value="DEAD"/>
    <property type="match status" value="1"/>
</dbReference>
<dbReference type="SMART" id="SM00487">
    <property type="entry name" value="DEXDc"/>
    <property type="match status" value="1"/>
</dbReference>
<dbReference type="PROSITE" id="PS00039">
    <property type="entry name" value="DEAD_ATP_HELICASE"/>
    <property type="match status" value="1"/>
</dbReference>
<dbReference type="PROSITE" id="PS51192">
    <property type="entry name" value="HELICASE_ATP_BIND_1"/>
    <property type="match status" value="1"/>
</dbReference>
<keyword evidence="4 11" id="KW-0378">Hydrolase</keyword>
<dbReference type="PANTHER" id="PTHR47959">
    <property type="entry name" value="ATP-DEPENDENT RNA HELICASE RHLE-RELATED"/>
    <property type="match status" value="1"/>
</dbReference>
<gene>
    <name evidence="16" type="ORF">IOQ59_19235</name>
</gene>
<accession>A0A8J7K8Q2</accession>
<evidence type="ECO:0000256" key="3">
    <source>
        <dbReference type="ARBA" id="ARBA00022741"/>
    </source>
</evidence>
<dbReference type="GO" id="GO:0003676">
    <property type="term" value="F:nucleic acid binding"/>
    <property type="evidence" value="ECO:0007669"/>
    <property type="project" value="InterPro"/>
</dbReference>
<dbReference type="PROSITE" id="PS51195">
    <property type="entry name" value="Q_MOTIF"/>
    <property type="match status" value="1"/>
</dbReference>
<dbReference type="GO" id="GO:0005829">
    <property type="term" value="C:cytosol"/>
    <property type="evidence" value="ECO:0007669"/>
    <property type="project" value="TreeGrafter"/>
</dbReference>
<feature type="domain" description="Helicase C-terminal" evidence="14">
    <location>
        <begin position="235"/>
        <end position="381"/>
    </location>
</feature>
<proteinExistence type="inferred from homology"/>
<sequence length="415" mass="45398">MSFASLGLSEFLVRALDEQGYEQPTPVQDKAIPAILNGGDVVAAAQTGSGKTAGFALPILETLSQRPAQGVRPLRALVLVPTRELAVQVGESIKTYAQYLPESLKIMTVYGGVSINPQMMGLRGGCDVMIATPGRLLDLLDNNATDLKSVETLVLDEADRMLDLGFADELGALLKLLPRKRQNLLFSATFPDGVKHLTQTLLVDPTEIEIKIEATIPEQVQQRAIEVDRTNRTTLLKQLIKEENWSRVIVFVASKRSANNVALKLSRVGITATALHGDLNQAARTKALADFKSKSFRVLVATDLASRGIDIVSLPCVVNYDLPRSPSDYVHRIGRTGRAGESGVALSFIDHESDNHFKVIEKRIKQKIPRENIEGLERSPYAPVELLDKKGPVKGKRKSKKDKLREAAARAQKNG</sequence>
<evidence type="ECO:0000259" key="14">
    <source>
        <dbReference type="PROSITE" id="PS51194"/>
    </source>
</evidence>
<keyword evidence="3 11" id="KW-0547">Nucleotide-binding</keyword>
<comment type="caution">
    <text evidence="16">The sequence shown here is derived from an EMBL/GenBank/DDBJ whole genome shotgun (WGS) entry which is preliminary data.</text>
</comment>
<evidence type="ECO:0000256" key="5">
    <source>
        <dbReference type="ARBA" id="ARBA00022806"/>
    </source>
</evidence>
<dbReference type="InterPro" id="IPR050079">
    <property type="entry name" value="DEAD_box_RNA_helicase"/>
</dbReference>
<dbReference type="RefSeq" id="WP_193955096.1">
    <property type="nucleotide sequence ID" value="NZ_JADEYS010000027.1"/>
</dbReference>